<dbReference type="SMART" id="SM00698">
    <property type="entry name" value="MORN"/>
    <property type="match status" value="8"/>
</dbReference>
<dbReference type="Proteomes" id="UP001162131">
    <property type="component" value="Unassembled WGS sequence"/>
</dbReference>
<dbReference type="Pfam" id="PF02493">
    <property type="entry name" value="MORN"/>
    <property type="match status" value="8"/>
</dbReference>
<gene>
    <name evidence="2" type="ORF">BSTOLATCC_MIC11472</name>
</gene>
<dbReference type="AlphaFoldDB" id="A0AAU9J1H4"/>
<keyword evidence="3" id="KW-1185">Reference proteome</keyword>
<proteinExistence type="predicted"/>
<protein>
    <submittedName>
        <fullName evidence="2">Uncharacterized protein</fullName>
    </submittedName>
</protein>
<accession>A0AAU9J1H4</accession>
<evidence type="ECO:0000313" key="3">
    <source>
        <dbReference type="Proteomes" id="UP001162131"/>
    </source>
</evidence>
<comment type="caution">
    <text evidence="2">The sequence shown here is derived from an EMBL/GenBank/DDBJ whole genome shotgun (WGS) entry which is preliminary data.</text>
</comment>
<dbReference type="GO" id="GO:0005829">
    <property type="term" value="C:cytosol"/>
    <property type="evidence" value="ECO:0007669"/>
    <property type="project" value="TreeGrafter"/>
</dbReference>
<dbReference type="PANTHER" id="PTHR43215">
    <property type="entry name" value="RADIAL SPOKE HEAD 1 HOMOLOG"/>
    <property type="match status" value="1"/>
</dbReference>
<evidence type="ECO:0000313" key="2">
    <source>
        <dbReference type="EMBL" id="CAG9314469.1"/>
    </source>
</evidence>
<dbReference type="PROSITE" id="PS50096">
    <property type="entry name" value="IQ"/>
    <property type="match status" value="1"/>
</dbReference>
<dbReference type="InterPro" id="IPR003409">
    <property type="entry name" value="MORN"/>
</dbReference>
<dbReference type="Gene3D" id="2.20.110.10">
    <property type="entry name" value="Histone H3 K4-specific methyltransferase SET7/9 N-terminal domain"/>
    <property type="match status" value="4"/>
</dbReference>
<keyword evidence="1" id="KW-0677">Repeat</keyword>
<dbReference type="SUPFAM" id="SSF82185">
    <property type="entry name" value="Histone H3 K4-specific methyltransferase SET7/9 N-terminal domain"/>
    <property type="match status" value="2"/>
</dbReference>
<organism evidence="2 3">
    <name type="scientific">Blepharisma stoltei</name>
    <dbReference type="NCBI Taxonomy" id="1481888"/>
    <lineage>
        <taxon>Eukaryota</taxon>
        <taxon>Sar</taxon>
        <taxon>Alveolata</taxon>
        <taxon>Ciliophora</taxon>
        <taxon>Postciliodesmatophora</taxon>
        <taxon>Heterotrichea</taxon>
        <taxon>Heterotrichida</taxon>
        <taxon>Blepharismidae</taxon>
        <taxon>Blepharisma</taxon>
    </lineage>
</organism>
<evidence type="ECO:0000256" key="1">
    <source>
        <dbReference type="ARBA" id="ARBA00022737"/>
    </source>
</evidence>
<dbReference type="PANTHER" id="PTHR43215:SF14">
    <property type="entry name" value="RADIAL SPOKE HEAD 1 HOMOLOG"/>
    <property type="match status" value="1"/>
</dbReference>
<reference evidence="2" key="1">
    <citation type="submission" date="2021-09" db="EMBL/GenBank/DDBJ databases">
        <authorList>
            <consortium name="AG Swart"/>
            <person name="Singh M."/>
            <person name="Singh A."/>
            <person name="Seah K."/>
            <person name="Emmerich C."/>
        </authorList>
    </citation>
    <scope>NUCLEOTIDE SEQUENCE</scope>
    <source>
        <strain evidence="2">ATCC30299</strain>
    </source>
</reference>
<dbReference type="EMBL" id="CAJZBQ010000012">
    <property type="protein sequence ID" value="CAG9314469.1"/>
    <property type="molecule type" value="Genomic_DNA"/>
</dbReference>
<name>A0AAU9J1H4_9CILI</name>
<sequence length="547" mass="63586">MKNNELLDASYKDIARFINRWSTKNKVLSKVRSAGSICSPSNLRAELFFKNPKQRKKQTILSQYIIRRSELKVAKKKILQTFNESFVSLEMLRKQCLKSLEIDFESVDGWCQEIIEEISNFETKKVLKSLADDEENIQHALFMDQKSSNLIENVNFVCTVISTITELIESLVSMGSEDSFYYKFREYTIKILKPIIDEWAKIDEKIWYHGLNDTPETKPPSPVPMNLSNLIQAQSCIRGYLARNQVSEFKNCFQDLIENNLMSISFSRDSRDAEEESKLNSQPFPSAELNPDLQVLEYSAKLVESIENNLGPYKPEYFFDDPQPRISRDALEIQEENAIYQGEWNEEDKRHGFGLQIFSDNSTYEGFWRNGMRDGEGRFICADGTVYEGNWRNNKKHGNGKEIWIDGTKYEGSYVDDKKVGFGRFAWVDGSTYEGNVYEGIIQGKGIYRWSDGKVYEGNWKDGKMYGLGKFYWPDGRTYEGQFVEDVMHGHGTLIWPDGRRYEGSWLKGKQNGKGFYWNSKGIKKESEWKDGKRMKKHSKWNVKLSD</sequence>